<dbReference type="NCBIfam" id="TIGR04183">
    <property type="entry name" value="Por_Secre_tail"/>
    <property type="match status" value="1"/>
</dbReference>
<dbReference type="PANTHER" id="PTHR35580:SF1">
    <property type="entry name" value="PHYTASE-LIKE DOMAIN-CONTAINING PROTEIN"/>
    <property type="match status" value="1"/>
</dbReference>
<feature type="domain" description="Secretion system C-terminal sorting" evidence="1">
    <location>
        <begin position="560"/>
        <end position="636"/>
    </location>
</feature>
<dbReference type="InterPro" id="IPR026444">
    <property type="entry name" value="Secre_tail"/>
</dbReference>
<sequence>MIYTTQAQTWGWNRHIISPYSFFADDIKVSHDKNIYLSGSMGGDIQIGFYPDYIRDHSYPNHDVDAYVLKMDTLGNVIWKNKFGGVYSNIIGMDTDADNNVLVLTDLLIPIAYKESDTIWYSADNYDLKKRLSASIIVKYNTEGDYVWSKLLEADAYYSSRTRALKCDKDGNIYVGGCFGKAMYLEDTTVFDEFNDYSENIGYNNGFIIKYDKAGNRKFFKRLQNGPRSSVLTYKIHTDFDGNWYWVGSVRGGVKFDDNHEYQGDFRNYVVKFNPEGKVIWVYVIPGDGIPTFPRAIETDHQNNVYIGGSFKGSLDIDGMIRTSKPSLLDTDCFILKLNKAGQFTWFKQFGSGLEPAPGKGADPEQVSDLYINSKGFIYVTGGLGRGAKMDDIDVIIKDADRTNIFLAKMDTSGTTQWVKNYGNYYNNQNGYVDGWGDKVVSAAFIDMEGGIVEYEDGIIIIPDIDEARYSSGYYRLLNDCNATVKFDNGTLSASAGESYKWFFNGTEISNATEQTYVPDVIGDYKVEVTFSEACKSLSFPVTVSVTSVKGQSRFSAVSLYPNPANNEVYVEGFSEFSSDISECRIYNSTGTLMKESKLETAGGNYKGKINVSDLQSGLYMLEILTEEGSINKKFVKN</sequence>
<protein>
    <submittedName>
        <fullName evidence="2">Cadherin</fullName>
    </submittedName>
</protein>
<organism evidence="2 3">
    <name type="scientific">Sporocytophaga myxococcoides</name>
    <dbReference type="NCBI Taxonomy" id="153721"/>
    <lineage>
        <taxon>Bacteria</taxon>
        <taxon>Pseudomonadati</taxon>
        <taxon>Bacteroidota</taxon>
        <taxon>Cytophagia</taxon>
        <taxon>Cytophagales</taxon>
        <taxon>Cytophagaceae</taxon>
        <taxon>Sporocytophaga</taxon>
    </lineage>
</organism>
<dbReference type="InterPro" id="IPR052918">
    <property type="entry name" value="Motility_Chemotaxis_Reg"/>
</dbReference>
<dbReference type="Pfam" id="PF18962">
    <property type="entry name" value="Por_Secre_tail"/>
    <property type="match status" value="1"/>
</dbReference>
<name>A0A098LH75_9BACT</name>
<dbReference type="eggNOG" id="COG3291">
    <property type="taxonomic scope" value="Bacteria"/>
</dbReference>
<dbReference type="Proteomes" id="UP000030185">
    <property type="component" value="Unassembled WGS sequence"/>
</dbReference>
<gene>
    <name evidence="2" type="ORF">MYP_2991</name>
</gene>
<evidence type="ECO:0000313" key="3">
    <source>
        <dbReference type="Proteomes" id="UP000030185"/>
    </source>
</evidence>
<dbReference type="STRING" id="153721.MYP_2991"/>
<evidence type="ECO:0000259" key="1">
    <source>
        <dbReference type="Pfam" id="PF18962"/>
    </source>
</evidence>
<evidence type="ECO:0000313" key="2">
    <source>
        <dbReference type="EMBL" id="GAL85762.1"/>
    </source>
</evidence>
<dbReference type="eggNOG" id="COG1520">
    <property type="taxonomic scope" value="Bacteria"/>
</dbReference>
<dbReference type="PANTHER" id="PTHR35580">
    <property type="entry name" value="CELL SURFACE GLYCOPROTEIN (S-LAYER PROTEIN)-LIKE PROTEIN"/>
    <property type="match status" value="1"/>
</dbReference>
<reference evidence="2 3" key="1">
    <citation type="submission" date="2014-09" db="EMBL/GenBank/DDBJ databases">
        <title>Sporocytophaga myxococcoides PG-01 genome sequencing.</title>
        <authorList>
            <person name="Liu L."/>
            <person name="Gao P.J."/>
            <person name="Chen G.J."/>
            <person name="Wang L.S."/>
        </authorList>
    </citation>
    <scope>NUCLEOTIDE SEQUENCE [LARGE SCALE GENOMIC DNA]</scope>
    <source>
        <strain evidence="2 3">PG-01</strain>
    </source>
</reference>
<dbReference type="EMBL" id="BBLT01000005">
    <property type="protein sequence ID" value="GAL85762.1"/>
    <property type="molecule type" value="Genomic_DNA"/>
</dbReference>
<comment type="caution">
    <text evidence="2">The sequence shown here is derived from an EMBL/GenBank/DDBJ whole genome shotgun (WGS) entry which is preliminary data.</text>
</comment>
<keyword evidence="3" id="KW-1185">Reference proteome</keyword>
<dbReference type="SUPFAM" id="SSF101898">
    <property type="entry name" value="NHL repeat"/>
    <property type="match status" value="1"/>
</dbReference>
<dbReference type="AlphaFoldDB" id="A0A098LH75"/>
<proteinExistence type="predicted"/>
<accession>A0A098LH75</accession>